<protein>
    <recommendedName>
        <fullName evidence="3">Rubrerythrin diiron-binding domain-containing protein</fullName>
    </recommendedName>
</protein>
<sequence>MKNAIIDGEIDILVQAYRSEKKEIQKYNLALNLFKDDERAKEFFEKLITDETLHLKWIREKIDIIEPDFFKKYNQSDILIYKLNEEHAKKIHVVDMLNYSLYEEKFGALFHGFCKDALDDKNLKELFRELEAAEIAHINSIKYEIDYLDKSANNRAS</sequence>
<dbReference type="InterPro" id="IPR009078">
    <property type="entry name" value="Ferritin-like_SF"/>
</dbReference>
<dbReference type="Proteomes" id="UP000178735">
    <property type="component" value="Unassembled WGS sequence"/>
</dbReference>
<accession>A0A1F7WM61</accession>
<dbReference type="AlphaFoldDB" id="A0A1F7WM61"/>
<proteinExistence type="predicted"/>
<dbReference type="SUPFAM" id="SSF47240">
    <property type="entry name" value="Ferritin-like"/>
    <property type="match status" value="1"/>
</dbReference>
<evidence type="ECO:0000313" key="1">
    <source>
        <dbReference type="EMBL" id="OGM03479.1"/>
    </source>
</evidence>
<name>A0A1F7WM61_9BACT</name>
<evidence type="ECO:0008006" key="3">
    <source>
        <dbReference type="Google" id="ProtNLM"/>
    </source>
</evidence>
<dbReference type="EMBL" id="MGFH01000164">
    <property type="protein sequence ID" value="OGM03479.1"/>
    <property type="molecule type" value="Genomic_DNA"/>
</dbReference>
<comment type="caution">
    <text evidence="1">The sequence shown here is derived from an EMBL/GenBank/DDBJ whole genome shotgun (WGS) entry which is preliminary data.</text>
</comment>
<reference evidence="1 2" key="1">
    <citation type="journal article" date="2016" name="Nat. Commun.">
        <title>Thousands of microbial genomes shed light on interconnected biogeochemical processes in an aquifer system.</title>
        <authorList>
            <person name="Anantharaman K."/>
            <person name="Brown C.T."/>
            <person name="Hug L.A."/>
            <person name="Sharon I."/>
            <person name="Castelle C.J."/>
            <person name="Probst A.J."/>
            <person name="Thomas B.C."/>
            <person name="Singh A."/>
            <person name="Wilkins M.J."/>
            <person name="Karaoz U."/>
            <person name="Brodie E.L."/>
            <person name="Williams K.H."/>
            <person name="Hubbard S.S."/>
            <person name="Banfield J.F."/>
        </authorList>
    </citation>
    <scope>NUCLEOTIDE SEQUENCE [LARGE SCALE GENOMIC DNA]</scope>
</reference>
<gene>
    <name evidence="1" type="ORF">A2008_04305</name>
</gene>
<evidence type="ECO:0000313" key="2">
    <source>
        <dbReference type="Proteomes" id="UP000178735"/>
    </source>
</evidence>
<organism evidence="1 2">
    <name type="scientific">Candidatus Wallbacteria bacterium GWC2_49_35</name>
    <dbReference type="NCBI Taxonomy" id="1817813"/>
    <lineage>
        <taxon>Bacteria</taxon>
        <taxon>Candidatus Walliibacteriota</taxon>
    </lineage>
</organism>
<dbReference type="InterPro" id="IPR012347">
    <property type="entry name" value="Ferritin-like"/>
</dbReference>
<dbReference type="STRING" id="1817813.A2008_04305"/>
<dbReference type="Gene3D" id="1.20.1260.10">
    <property type="match status" value="1"/>
</dbReference>